<dbReference type="GO" id="GO:0008033">
    <property type="term" value="P:tRNA processing"/>
    <property type="evidence" value="ECO:0007669"/>
    <property type="project" value="UniProtKB-KW"/>
</dbReference>
<accession>A0A6A5BTD8</accession>
<comment type="caution">
    <text evidence="9">The sequence shown here is derived from an EMBL/GenBank/DDBJ whole genome shotgun (WGS) entry which is preliminary data.</text>
</comment>
<evidence type="ECO:0000256" key="6">
    <source>
        <dbReference type="ARBA" id="ARBA00048718"/>
    </source>
</evidence>
<dbReference type="OMA" id="LMHAKEF"/>
<dbReference type="EMBL" id="VFQX01000034">
    <property type="protein sequence ID" value="KAF0977494.1"/>
    <property type="molecule type" value="Genomic_DNA"/>
</dbReference>
<dbReference type="OrthoDB" id="343463at2759"/>
<dbReference type="SMART" id="SM01144">
    <property type="entry name" value="DTW"/>
    <property type="match status" value="1"/>
</dbReference>
<feature type="region of interest" description="Disordered" evidence="7">
    <location>
        <begin position="1"/>
        <end position="62"/>
    </location>
</feature>
<comment type="similarity">
    <text evidence="5">Belongs to the TDD superfamily. DTWD2 family.</text>
</comment>
<dbReference type="GeneID" id="68110704"/>
<dbReference type="GO" id="GO:0016432">
    <property type="term" value="F:tRNA-uridine aminocarboxypropyltransferase activity"/>
    <property type="evidence" value="ECO:0007669"/>
    <property type="project" value="UniProtKB-EC"/>
</dbReference>
<keyword evidence="2" id="KW-0808">Transferase</keyword>
<name>A0A6A5BTD8_NAEFO</name>
<dbReference type="InterPro" id="IPR005636">
    <property type="entry name" value="DTW"/>
</dbReference>
<dbReference type="Pfam" id="PF03942">
    <property type="entry name" value="DTW"/>
    <property type="match status" value="1"/>
</dbReference>
<feature type="compositionally biased region" description="Polar residues" evidence="7">
    <location>
        <begin position="33"/>
        <end position="50"/>
    </location>
</feature>
<dbReference type="VEuPathDB" id="AmoebaDB:FDP41_003486"/>
<dbReference type="PANTHER" id="PTHR21392">
    <property type="entry name" value="TRNA-URIDINE AMINOCARBOXYPROPYLTRANSFERASE 2"/>
    <property type="match status" value="1"/>
</dbReference>
<proteinExistence type="inferred from homology"/>
<evidence type="ECO:0000256" key="5">
    <source>
        <dbReference type="ARBA" id="ARBA00034489"/>
    </source>
</evidence>
<evidence type="ECO:0000256" key="2">
    <source>
        <dbReference type="ARBA" id="ARBA00022679"/>
    </source>
</evidence>
<dbReference type="EC" id="2.5.1.25" evidence="1"/>
<evidence type="ECO:0000259" key="8">
    <source>
        <dbReference type="SMART" id="SM01144"/>
    </source>
</evidence>
<organism evidence="9 10">
    <name type="scientific">Naegleria fowleri</name>
    <name type="common">Brain eating amoeba</name>
    <dbReference type="NCBI Taxonomy" id="5763"/>
    <lineage>
        <taxon>Eukaryota</taxon>
        <taxon>Discoba</taxon>
        <taxon>Heterolobosea</taxon>
        <taxon>Tetramitia</taxon>
        <taxon>Eutetramitia</taxon>
        <taxon>Vahlkampfiidae</taxon>
        <taxon>Naegleria</taxon>
    </lineage>
</organism>
<evidence type="ECO:0000256" key="3">
    <source>
        <dbReference type="ARBA" id="ARBA00022691"/>
    </source>
</evidence>
<dbReference type="Proteomes" id="UP000444721">
    <property type="component" value="Unassembled WGS sequence"/>
</dbReference>
<comment type="catalytic activity">
    <reaction evidence="6">
        <text>a uridine in tRNA + S-adenosyl-L-methionine = a 3-[(3S)-3-amino-3-carboxypropyl]uridine in tRNA + S-methyl-5'-thioadenosine + H(+)</text>
        <dbReference type="Rhea" id="RHEA:62432"/>
        <dbReference type="Rhea" id="RHEA-COMP:13339"/>
        <dbReference type="Rhea" id="RHEA-COMP:16092"/>
        <dbReference type="ChEBI" id="CHEBI:15378"/>
        <dbReference type="ChEBI" id="CHEBI:17509"/>
        <dbReference type="ChEBI" id="CHEBI:59789"/>
        <dbReference type="ChEBI" id="CHEBI:65315"/>
        <dbReference type="ChEBI" id="CHEBI:82930"/>
        <dbReference type="EC" id="2.5.1.25"/>
    </reaction>
</comment>
<keyword evidence="4" id="KW-0819">tRNA processing</keyword>
<feature type="domain" description="DTW" evidence="8">
    <location>
        <begin position="160"/>
        <end position="447"/>
    </location>
</feature>
<keyword evidence="3" id="KW-0949">S-adenosyl-L-methionine</keyword>
<reference evidence="9 10" key="1">
    <citation type="journal article" date="2019" name="Sci. Rep.">
        <title>Nanopore sequencing improves the draft genome of the human pathogenic amoeba Naegleria fowleri.</title>
        <authorList>
            <person name="Liechti N."/>
            <person name="Schurch N."/>
            <person name="Bruggmann R."/>
            <person name="Wittwer M."/>
        </authorList>
    </citation>
    <scope>NUCLEOTIDE SEQUENCE [LARGE SCALE GENOMIC DNA]</scope>
    <source>
        <strain evidence="9 10">ATCC 30894</strain>
    </source>
</reference>
<dbReference type="RefSeq" id="XP_044562207.1">
    <property type="nucleotide sequence ID" value="XM_044706795.1"/>
</dbReference>
<dbReference type="AlphaFoldDB" id="A0A6A5BTD8"/>
<evidence type="ECO:0000313" key="10">
    <source>
        <dbReference type="Proteomes" id="UP000444721"/>
    </source>
</evidence>
<evidence type="ECO:0000313" key="9">
    <source>
        <dbReference type="EMBL" id="KAF0977494.1"/>
    </source>
</evidence>
<dbReference type="VEuPathDB" id="AmoebaDB:NF0063480"/>
<protein>
    <recommendedName>
        <fullName evidence="1">tRNA-uridine aminocarboxypropyltransferase</fullName>
        <ecNumber evidence="1">2.5.1.25</ecNumber>
    </recommendedName>
</protein>
<feature type="compositionally biased region" description="Basic and acidic residues" evidence="7">
    <location>
        <begin position="1"/>
        <end position="32"/>
    </location>
</feature>
<dbReference type="VEuPathDB" id="AmoebaDB:NfTy_071010"/>
<dbReference type="PANTHER" id="PTHR21392:SF0">
    <property type="entry name" value="TRNA-URIDINE AMINOCARBOXYPROPYLTRANSFERASE 2"/>
    <property type="match status" value="1"/>
</dbReference>
<sequence>MKRTPSHDDMSHERCSEHTSESTFHCPKETLVKENSTAQPSSSSSECMNSKKQKLEDSSYPYDTHHQIIPHNPQYRYFIEHDIFRIVSKYFPKLRQLKQDTPVPIPNSDKDLEMFENVKNSDSNNSTLLNEKEKNTEKQRYAVQRRIAFLLIDHVFKQCYNRCCPFCWLPIDFCACKSFIYAWRENTHLRFNDSTLNLGYSKHNKPNESQIQEMMEIVKHSEQSSPLQNSEPHLKFILLMHAKEFFRKSNTGKVLMDTLPDGFVEIYLVDVEEHEREFCEKYHLKPGDNFEDNLTFLLFPSDDARDLDENFIKSIKEKQEQLSSSLLNHSANTVQKQPRKPINLILIDSTWQQTKHVLKRLCNKENLPRVKFDQSKVVHLYEQKEPIFNSLRKQTEQDRTSTLECALLCMFLFDLYSNEFSKPLIHNLKTLVVLMHKMCHKALDLHKN</sequence>
<evidence type="ECO:0000256" key="4">
    <source>
        <dbReference type="ARBA" id="ARBA00022694"/>
    </source>
</evidence>
<evidence type="ECO:0000256" key="1">
    <source>
        <dbReference type="ARBA" id="ARBA00012386"/>
    </source>
</evidence>
<keyword evidence="10" id="KW-1185">Reference proteome</keyword>
<dbReference type="InterPro" id="IPR039262">
    <property type="entry name" value="DTWD2/TAPT"/>
</dbReference>
<gene>
    <name evidence="9" type="ORF">FDP41_003486</name>
</gene>
<evidence type="ECO:0000256" key="7">
    <source>
        <dbReference type="SAM" id="MobiDB-lite"/>
    </source>
</evidence>